<keyword evidence="2" id="KW-1185">Reference proteome</keyword>
<reference evidence="1 2" key="1">
    <citation type="journal article" date="2016" name="Genome Announc.">
        <title>Draft Genome Sequence of Planomonospora sphaerica JCM9374, a Rare Actinomycete.</title>
        <authorList>
            <person name="Dohra H."/>
            <person name="Suzuki T."/>
            <person name="Inoue Y."/>
            <person name="Kodani S."/>
        </authorList>
    </citation>
    <scope>NUCLEOTIDE SEQUENCE [LARGE SCALE GENOMIC DNA]</scope>
    <source>
        <strain evidence="1 2">JCM 9374</strain>
    </source>
</reference>
<dbReference type="STRING" id="161355.PS9374_04457"/>
<name>A0A171DIT7_9ACTN</name>
<evidence type="ECO:0000313" key="1">
    <source>
        <dbReference type="EMBL" id="GAT68792.1"/>
    </source>
</evidence>
<comment type="caution">
    <text evidence="1">The sequence shown here is derived from an EMBL/GenBank/DDBJ whole genome shotgun (WGS) entry which is preliminary data.</text>
</comment>
<sequence>MTGMRVIESTWERTAVQLGHLTPEHQEKILQALEEGIMLRSSTASDKYGQQTHSITLVAYTSPLGVGRRAIVQHIPEGSEIVDFDDDADAEAHYEAQVRELAVTSEGPGWDASDVAGVALAPYAWTRWGRVPGGEWECVERGRARFGEEIDDGRWARPTSLEEVAETRLELAADRQAKENVFAALCQALGMTASSVVYDAVRVEVTGDDTGHGERTVTVECPVALHTPTEDEVADFRRAMAQIYDEQQREAQEEFYAYAG</sequence>
<dbReference type="AlphaFoldDB" id="A0A171DIT7"/>
<protein>
    <submittedName>
        <fullName evidence="1">Uncharacterized protein</fullName>
    </submittedName>
</protein>
<proteinExistence type="predicted"/>
<dbReference type="EMBL" id="BDCX01000011">
    <property type="protein sequence ID" value="GAT68792.1"/>
    <property type="molecule type" value="Genomic_DNA"/>
</dbReference>
<accession>A0A171DIT7</accession>
<evidence type="ECO:0000313" key="2">
    <source>
        <dbReference type="Proteomes" id="UP000077701"/>
    </source>
</evidence>
<organism evidence="1 2">
    <name type="scientific">Planomonospora sphaerica</name>
    <dbReference type="NCBI Taxonomy" id="161355"/>
    <lineage>
        <taxon>Bacteria</taxon>
        <taxon>Bacillati</taxon>
        <taxon>Actinomycetota</taxon>
        <taxon>Actinomycetes</taxon>
        <taxon>Streptosporangiales</taxon>
        <taxon>Streptosporangiaceae</taxon>
        <taxon>Planomonospora</taxon>
    </lineage>
</organism>
<reference evidence="2" key="2">
    <citation type="submission" date="2016-04" db="EMBL/GenBank/DDBJ databases">
        <title>Planomonospora sphaerica JCM9374 whole genome shotgun sequence.</title>
        <authorList>
            <person name="Suzuki T."/>
            <person name="Dohra H."/>
            <person name="Kodani S."/>
        </authorList>
    </citation>
    <scope>NUCLEOTIDE SEQUENCE [LARGE SCALE GENOMIC DNA]</scope>
    <source>
        <strain evidence="2">JCM 9374</strain>
    </source>
</reference>
<gene>
    <name evidence="1" type="ORF">PS9374_04457</name>
</gene>
<dbReference type="Proteomes" id="UP000077701">
    <property type="component" value="Unassembled WGS sequence"/>
</dbReference>